<dbReference type="Gene3D" id="3.20.20.80">
    <property type="entry name" value="Glycosidases"/>
    <property type="match status" value="1"/>
</dbReference>
<evidence type="ECO:0000313" key="5">
    <source>
        <dbReference type="EMBL" id="SNS38095.1"/>
    </source>
</evidence>
<dbReference type="PANTHER" id="PTHR34142">
    <property type="entry name" value="ENDO-BETA-1,4-GLUCANASE A"/>
    <property type="match status" value="1"/>
</dbReference>
<accession>A0A239E049</accession>
<organism evidence="5 6">
    <name type="scientific">Pontibacter ummariensis</name>
    <dbReference type="NCBI Taxonomy" id="1610492"/>
    <lineage>
        <taxon>Bacteria</taxon>
        <taxon>Pseudomonadati</taxon>
        <taxon>Bacteroidota</taxon>
        <taxon>Cytophagia</taxon>
        <taxon>Cytophagales</taxon>
        <taxon>Hymenobacteraceae</taxon>
        <taxon>Pontibacter</taxon>
    </lineage>
</organism>
<dbReference type="PANTHER" id="PTHR34142:SF1">
    <property type="entry name" value="GLYCOSIDE HYDROLASE FAMILY 5 DOMAIN-CONTAINING PROTEIN"/>
    <property type="match status" value="1"/>
</dbReference>
<evidence type="ECO:0000259" key="4">
    <source>
        <dbReference type="Pfam" id="PF00150"/>
    </source>
</evidence>
<dbReference type="SUPFAM" id="SSF51445">
    <property type="entry name" value="(Trans)glycosidases"/>
    <property type="match status" value="1"/>
</dbReference>
<evidence type="ECO:0000256" key="3">
    <source>
        <dbReference type="RuleBase" id="RU361153"/>
    </source>
</evidence>
<keyword evidence="6" id="KW-1185">Reference proteome</keyword>
<keyword evidence="1 3" id="KW-0378">Hydrolase</keyword>
<name>A0A239E049_9BACT</name>
<dbReference type="GO" id="GO:0004553">
    <property type="term" value="F:hydrolase activity, hydrolyzing O-glycosyl compounds"/>
    <property type="evidence" value="ECO:0007669"/>
    <property type="project" value="InterPro"/>
</dbReference>
<feature type="domain" description="Glycoside hydrolase family 5" evidence="4">
    <location>
        <begin position="28"/>
        <end position="294"/>
    </location>
</feature>
<dbReference type="Proteomes" id="UP000198432">
    <property type="component" value="Unassembled WGS sequence"/>
</dbReference>
<dbReference type="GO" id="GO:0009251">
    <property type="term" value="P:glucan catabolic process"/>
    <property type="evidence" value="ECO:0007669"/>
    <property type="project" value="TreeGrafter"/>
</dbReference>
<dbReference type="InterPro" id="IPR017853">
    <property type="entry name" value="GH"/>
</dbReference>
<evidence type="ECO:0000256" key="2">
    <source>
        <dbReference type="ARBA" id="ARBA00023295"/>
    </source>
</evidence>
<dbReference type="Pfam" id="PF00150">
    <property type="entry name" value="Cellulase"/>
    <property type="match status" value="1"/>
</dbReference>
<reference evidence="6" key="1">
    <citation type="submission" date="2017-06" db="EMBL/GenBank/DDBJ databases">
        <authorList>
            <person name="Varghese N."/>
            <person name="Submissions S."/>
        </authorList>
    </citation>
    <scope>NUCLEOTIDE SEQUENCE [LARGE SCALE GENOMIC DNA]</scope>
    <source>
        <strain evidence="6">NKM1</strain>
    </source>
</reference>
<protein>
    <submittedName>
        <fullName evidence="5">Cellulase (Glycosyl hydrolase family 5)</fullName>
    </submittedName>
</protein>
<gene>
    <name evidence="5" type="ORF">SAMN06296052_105221</name>
</gene>
<dbReference type="AlphaFoldDB" id="A0A239E049"/>
<dbReference type="InterPro" id="IPR001547">
    <property type="entry name" value="Glyco_hydro_5"/>
</dbReference>
<keyword evidence="2 3" id="KW-0326">Glycosidase</keyword>
<evidence type="ECO:0000313" key="6">
    <source>
        <dbReference type="Proteomes" id="UP000198432"/>
    </source>
</evidence>
<proteinExistence type="inferred from homology"/>
<dbReference type="EMBL" id="FZOQ01000005">
    <property type="protein sequence ID" value="SNS38095.1"/>
    <property type="molecule type" value="Genomic_DNA"/>
</dbReference>
<sequence>MLMISGVSLAQSASKLSQVSVRGNQFVTADGKAIVFRGLDTSDPDKLQRDGHWNKEYFEAMKSWGANIVRFPVHPTAWRRQGKENYMKLLDQGVQWATDLGMYVNIDWHSIGNLCNEMYQSDMYETTRKETFEFWRTMSSHYKDNTTVAFFELFNEPTVMNGKIGTCSWQDWKALNEEMITIVRANGSKAIPLVAGFNWAYDLTPVATAPIDAEGIAYVSHPYPMKREKPWEQKWTDDWGFVAKKYPVMLTEIGFSGADDKGAHVPVISDESYGEAITRYADENGISYTVWVFDPQWSPMLISDWEYTPTRQGRYFKKALQKYKK</sequence>
<evidence type="ECO:0000256" key="1">
    <source>
        <dbReference type="ARBA" id="ARBA00022801"/>
    </source>
</evidence>
<comment type="similarity">
    <text evidence="3">Belongs to the glycosyl hydrolase 5 (cellulase A) family.</text>
</comment>